<sequence length="417" mass="47966">MTLLAYASGVIFYLNGVINTYELKLDIEIINKKYIIEHMFLKRTRVPIAKIFIIRENSPEYIRLSSILNGGTILARKFQFYNVVITLNNTATRLYFSEFLDKVQGIDWNKRVRKINNYPTALFENVVPNLDQTCRVGAIGKYRQTVKPYIGDLNKSVVQMIEDDIIEMTTFVVAPQVQTVLVESNLYGSKAKDIEEYFNSFLANSDPRKQWAVHFMPVDSNRSLADIRASNDIKDVQLKFNVDSKDYDLLQQRIENKKPKKTLIENLLNVGKEIRESIEAPIVDLKFGKGRKRKLELDNAEIVNVISQLNIDENESVLSCTVNFKNSSGHYEKLDLKNVGIKSDFVLREDKGSHGWEFIGDKILEKYIETGRLGGIAQRRLKFHEENVDMPKLSSNVPEKYFVKMEVGEREEEGDSA</sequence>
<name>A0A172ZIH5_9BACL</name>
<reference evidence="2" key="1">
    <citation type="submission" date="2015-10" db="EMBL/GenBank/DDBJ databases">
        <title>Genome of Paenibacillus bovis sp. nov.</title>
        <authorList>
            <person name="Wu Z."/>
            <person name="Gao C."/>
            <person name="Liu Z."/>
            <person name="Zheng H."/>
        </authorList>
    </citation>
    <scope>NUCLEOTIDE SEQUENCE [LARGE SCALE GENOMIC DNA]</scope>
    <source>
        <strain evidence="2">BD3526</strain>
    </source>
</reference>
<dbReference type="KEGG" id="pbv:AR543_16450"/>
<keyword evidence="2" id="KW-1185">Reference proteome</keyword>
<dbReference type="OrthoDB" id="2677488at2"/>
<gene>
    <name evidence="1" type="ORF">AR543_16450</name>
</gene>
<dbReference type="Proteomes" id="UP000078148">
    <property type="component" value="Chromosome"/>
</dbReference>
<dbReference type="RefSeq" id="WP_060535550.1">
    <property type="nucleotide sequence ID" value="NZ_CP013023.1"/>
</dbReference>
<evidence type="ECO:0000313" key="2">
    <source>
        <dbReference type="Proteomes" id="UP000078148"/>
    </source>
</evidence>
<protein>
    <submittedName>
        <fullName evidence="1">Uncharacterized protein</fullName>
    </submittedName>
</protein>
<reference evidence="1 2" key="2">
    <citation type="journal article" date="2016" name="Int. J. Syst. Evol. Microbiol.">
        <title>Paenibacillus bovis sp. nov., isolated from raw yak (Bos grunniens) milk.</title>
        <authorList>
            <person name="Gao C."/>
            <person name="Han J."/>
            <person name="Liu Z."/>
            <person name="Xu X."/>
            <person name="Hang F."/>
            <person name="Wu Z."/>
        </authorList>
    </citation>
    <scope>NUCLEOTIDE SEQUENCE [LARGE SCALE GENOMIC DNA]</scope>
    <source>
        <strain evidence="1 2">BD3526</strain>
    </source>
</reference>
<dbReference type="EMBL" id="CP013023">
    <property type="protein sequence ID" value="ANF97441.1"/>
    <property type="molecule type" value="Genomic_DNA"/>
</dbReference>
<accession>A0A172ZIH5</accession>
<evidence type="ECO:0000313" key="1">
    <source>
        <dbReference type="EMBL" id="ANF97441.1"/>
    </source>
</evidence>
<proteinExistence type="predicted"/>
<organism evidence="1 2">
    <name type="scientific">Paenibacillus bovis</name>
    <dbReference type="NCBI Taxonomy" id="1616788"/>
    <lineage>
        <taxon>Bacteria</taxon>
        <taxon>Bacillati</taxon>
        <taxon>Bacillota</taxon>
        <taxon>Bacilli</taxon>
        <taxon>Bacillales</taxon>
        <taxon>Paenibacillaceae</taxon>
        <taxon>Paenibacillus</taxon>
    </lineage>
</organism>
<dbReference type="AlphaFoldDB" id="A0A172ZIH5"/>